<evidence type="ECO:0000256" key="1">
    <source>
        <dbReference type="ARBA" id="ARBA00001182"/>
    </source>
</evidence>
<dbReference type="InterPro" id="IPR005788">
    <property type="entry name" value="PDI_thioredoxin-like_dom"/>
</dbReference>
<evidence type="ECO:0000313" key="13">
    <source>
        <dbReference type="Proteomes" id="UP000094385"/>
    </source>
</evidence>
<keyword evidence="8" id="KW-0676">Redox-active center</keyword>
<dbReference type="GO" id="GO:0005783">
    <property type="term" value="C:endoplasmic reticulum"/>
    <property type="evidence" value="ECO:0007669"/>
    <property type="project" value="InterPro"/>
</dbReference>
<dbReference type="SUPFAM" id="SSF47933">
    <property type="entry name" value="ERP29 C domain-like"/>
    <property type="match status" value="1"/>
</dbReference>
<evidence type="ECO:0000256" key="10">
    <source>
        <dbReference type="SAM" id="SignalP"/>
    </source>
</evidence>
<sequence length="378" mass="41391">MRFIRVFAFLAVAVATVSASNVLELNEKNFDQLIVNGGKPSLVEFYASWCGHCKNLAPIYEELADSYASKRDKIQIAKIDADVNRKVGKKYDIKGFPTIKFFDGRGGDPIPYDKGRSLDAFQEFVNGKTGLKSPGKPKNPPSAVVMVKDNDFKDIVLDPTKDVLVAFTANWCGHCKAMAPAYETLAHVYAPEKGVVIAKMDTSDPAAQFTAQDYGVTGYPTIKLFPKGTTQPLDYNSGRSVEDFVMYINIQTGTHRTADGGLDTEAGLDSDFAEVIATLKGVSDKTAATVIADAKDIASKSIAPFSKYYAKVVEKVAANGSSYLESEVNRLDTIIQKAAMGREKLDQFQIRKNILSDILRKLSEPVLTDNEPVEKDEL</sequence>
<dbReference type="InterPro" id="IPR036356">
    <property type="entry name" value="ERp29_C_sf"/>
</dbReference>
<keyword evidence="7" id="KW-0413">Isomerase</keyword>
<dbReference type="PROSITE" id="PS51352">
    <property type="entry name" value="THIOREDOXIN_2"/>
    <property type="match status" value="2"/>
</dbReference>
<evidence type="ECO:0000256" key="7">
    <source>
        <dbReference type="ARBA" id="ARBA00023235"/>
    </source>
</evidence>
<keyword evidence="6" id="KW-1015">Disulfide bond</keyword>
<evidence type="ECO:0000259" key="11">
    <source>
        <dbReference type="PROSITE" id="PS51352"/>
    </source>
</evidence>
<dbReference type="AlphaFoldDB" id="A0A1E3QHC9"/>
<evidence type="ECO:0000313" key="12">
    <source>
        <dbReference type="EMBL" id="ODQ76407.1"/>
    </source>
</evidence>
<evidence type="ECO:0000256" key="8">
    <source>
        <dbReference type="ARBA" id="ARBA00023284"/>
    </source>
</evidence>
<keyword evidence="4 10" id="KW-0732">Signal</keyword>
<dbReference type="Pfam" id="PF00085">
    <property type="entry name" value="Thioredoxin"/>
    <property type="match status" value="2"/>
</dbReference>
<dbReference type="NCBIfam" id="TIGR01126">
    <property type="entry name" value="pdi_dom"/>
    <property type="match status" value="1"/>
</dbReference>
<keyword evidence="5" id="KW-0677">Repeat</keyword>
<gene>
    <name evidence="12" type="ORF">LIPSTDRAFT_342</name>
</gene>
<dbReference type="InterPro" id="IPR013766">
    <property type="entry name" value="Thioredoxin_domain"/>
</dbReference>
<dbReference type="PRINTS" id="PR00421">
    <property type="entry name" value="THIOREDOXIN"/>
</dbReference>
<protein>
    <recommendedName>
        <fullName evidence="3">protein disulfide-isomerase</fullName>
        <ecNumber evidence="3">5.3.4.1</ecNumber>
    </recommendedName>
</protein>
<feature type="chain" id="PRO_5009134244" description="protein disulfide-isomerase" evidence="10">
    <location>
        <begin position="20"/>
        <end position="378"/>
    </location>
</feature>
<reference evidence="12 13" key="1">
    <citation type="journal article" date="2016" name="Proc. Natl. Acad. Sci. U.S.A.">
        <title>Comparative genomics of biotechnologically important yeasts.</title>
        <authorList>
            <person name="Riley R."/>
            <person name="Haridas S."/>
            <person name="Wolfe K.H."/>
            <person name="Lopes M.R."/>
            <person name="Hittinger C.T."/>
            <person name="Goeker M."/>
            <person name="Salamov A.A."/>
            <person name="Wisecaver J.H."/>
            <person name="Long T.M."/>
            <person name="Calvey C.H."/>
            <person name="Aerts A.L."/>
            <person name="Barry K.W."/>
            <person name="Choi C."/>
            <person name="Clum A."/>
            <person name="Coughlan A.Y."/>
            <person name="Deshpande S."/>
            <person name="Douglass A.P."/>
            <person name="Hanson S.J."/>
            <person name="Klenk H.-P."/>
            <person name="LaButti K.M."/>
            <person name="Lapidus A."/>
            <person name="Lindquist E.A."/>
            <person name="Lipzen A.M."/>
            <person name="Meier-Kolthoff J.P."/>
            <person name="Ohm R.A."/>
            <person name="Otillar R.P."/>
            <person name="Pangilinan J.L."/>
            <person name="Peng Y."/>
            <person name="Rokas A."/>
            <person name="Rosa C.A."/>
            <person name="Scheuner C."/>
            <person name="Sibirny A.A."/>
            <person name="Slot J.C."/>
            <person name="Stielow J.B."/>
            <person name="Sun H."/>
            <person name="Kurtzman C.P."/>
            <person name="Blackwell M."/>
            <person name="Grigoriev I.V."/>
            <person name="Jeffries T.W."/>
        </authorList>
    </citation>
    <scope>NUCLEOTIDE SEQUENCE [LARGE SCALE GENOMIC DNA]</scope>
    <source>
        <strain evidence="12 13">NRRL Y-11557</strain>
    </source>
</reference>
<dbReference type="InterPro" id="IPR017937">
    <property type="entry name" value="Thioredoxin_CS"/>
</dbReference>
<dbReference type="InterPro" id="IPR011679">
    <property type="entry name" value="ERp29_C"/>
</dbReference>
<dbReference type="GO" id="GO:0003756">
    <property type="term" value="F:protein disulfide isomerase activity"/>
    <property type="evidence" value="ECO:0007669"/>
    <property type="project" value="UniProtKB-EC"/>
</dbReference>
<dbReference type="GO" id="GO:0006457">
    <property type="term" value="P:protein folding"/>
    <property type="evidence" value="ECO:0007669"/>
    <property type="project" value="TreeGrafter"/>
</dbReference>
<dbReference type="PROSITE" id="PS00194">
    <property type="entry name" value="THIOREDOXIN_1"/>
    <property type="match status" value="2"/>
</dbReference>
<evidence type="ECO:0000256" key="3">
    <source>
        <dbReference type="ARBA" id="ARBA00012723"/>
    </source>
</evidence>
<proteinExistence type="inferred from homology"/>
<dbReference type="EMBL" id="KV454289">
    <property type="protein sequence ID" value="ODQ76407.1"/>
    <property type="molecule type" value="Genomic_DNA"/>
</dbReference>
<evidence type="ECO:0000256" key="4">
    <source>
        <dbReference type="ARBA" id="ARBA00022729"/>
    </source>
</evidence>
<organism evidence="12 13">
    <name type="scientific">Lipomyces starkeyi NRRL Y-11557</name>
    <dbReference type="NCBI Taxonomy" id="675824"/>
    <lineage>
        <taxon>Eukaryota</taxon>
        <taxon>Fungi</taxon>
        <taxon>Dikarya</taxon>
        <taxon>Ascomycota</taxon>
        <taxon>Saccharomycotina</taxon>
        <taxon>Lipomycetes</taxon>
        <taxon>Lipomycetales</taxon>
        <taxon>Lipomycetaceae</taxon>
        <taxon>Lipomyces</taxon>
    </lineage>
</organism>
<dbReference type="EC" id="5.3.4.1" evidence="3"/>
<evidence type="ECO:0000256" key="6">
    <source>
        <dbReference type="ARBA" id="ARBA00023157"/>
    </source>
</evidence>
<accession>A0A1E3QHC9</accession>
<comment type="catalytic activity">
    <reaction evidence="1">
        <text>Catalyzes the rearrangement of -S-S- bonds in proteins.</text>
        <dbReference type="EC" id="5.3.4.1"/>
    </reaction>
</comment>
<feature type="signal peptide" evidence="10">
    <location>
        <begin position="1"/>
        <end position="19"/>
    </location>
</feature>
<dbReference type="STRING" id="675824.A0A1E3QHC9"/>
<feature type="domain" description="Thioredoxin" evidence="11">
    <location>
        <begin position="8"/>
        <end position="130"/>
    </location>
</feature>
<dbReference type="OrthoDB" id="10264505at2759"/>
<dbReference type="Pfam" id="PF07749">
    <property type="entry name" value="ERp29"/>
    <property type="match status" value="1"/>
</dbReference>
<dbReference type="PANTHER" id="PTHR45672:SF11">
    <property type="entry name" value="PROTEIN DISULFIDE-ISOMERASE C17H9.14C"/>
    <property type="match status" value="1"/>
</dbReference>
<dbReference type="PANTHER" id="PTHR45672">
    <property type="entry name" value="PROTEIN DISULFIDE-ISOMERASE C17H9.14C-RELATED"/>
    <property type="match status" value="1"/>
</dbReference>
<dbReference type="Gene3D" id="1.20.1150.12">
    <property type="entry name" value="Endoplasmic reticulum resident protein 29, C-terminal domain"/>
    <property type="match status" value="1"/>
</dbReference>
<dbReference type="InterPro" id="IPR036249">
    <property type="entry name" value="Thioredoxin-like_sf"/>
</dbReference>
<evidence type="ECO:0000256" key="2">
    <source>
        <dbReference type="ARBA" id="ARBA00006347"/>
    </source>
</evidence>
<dbReference type="InterPro" id="IPR051063">
    <property type="entry name" value="PDI"/>
</dbReference>
<dbReference type="SUPFAM" id="SSF52833">
    <property type="entry name" value="Thioredoxin-like"/>
    <property type="match status" value="2"/>
</dbReference>
<name>A0A1E3QHC9_LIPST</name>
<evidence type="ECO:0000256" key="9">
    <source>
        <dbReference type="RuleBase" id="RU004208"/>
    </source>
</evidence>
<dbReference type="Gene3D" id="3.40.30.10">
    <property type="entry name" value="Glutaredoxin"/>
    <property type="match status" value="2"/>
</dbReference>
<keyword evidence="13" id="KW-1185">Reference proteome</keyword>
<feature type="domain" description="Thioredoxin" evidence="11">
    <location>
        <begin position="132"/>
        <end position="253"/>
    </location>
</feature>
<comment type="similarity">
    <text evidence="2 9">Belongs to the protein disulfide isomerase family.</text>
</comment>
<dbReference type="CDD" id="cd02998">
    <property type="entry name" value="PDI_a_ERp38"/>
    <property type="match status" value="2"/>
</dbReference>
<dbReference type="Proteomes" id="UP000094385">
    <property type="component" value="Unassembled WGS sequence"/>
</dbReference>
<evidence type="ECO:0000256" key="5">
    <source>
        <dbReference type="ARBA" id="ARBA00022737"/>
    </source>
</evidence>